<sequence>VATRPIKIAIVGDDSNLKKSLKNANKSLAGFGKNVAKVGATAGLAFAGVAAGIATKGISAFADFEKGMNEVMTLLPGAGEEVFGELSDQVKDFSKEFGVLPDKA</sequence>
<evidence type="ECO:0000313" key="1">
    <source>
        <dbReference type="EMBL" id="SVD03486.1"/>
    </source>
</evidence>
<dbReference type="EMBL" id="UINC01125569">
    <property type="protein sequence ID" value="SVD03486.1"/>
    <property type="molecule type" value="Genomic_DNA"/>
</dbReference>
<feature type="non-terminal residue" evidence="1">
    <location>
        <position position="1"/>
    </location>
</feature>
<dbReference type="AlphaFoldDB" id="A0A382S0P6"/>
<gene>
    <name evidence="1" type="ORF">METZ01_LOCUS356340</name>
</gene>
<evidence type="ECO:0008006" key="2">
    <source>
        <dbReference type="Google" id="ProtNLM"/>
    </source>
</evidence>
<protein>
    <recommendedName>
        <fullName evidence="2">Phage tail tape measure protein domain-containing protein</fullName>
    </recommendedName>
</protein>
<organism evidence="1">
    <name type="scientific">marine metagenome</name>
    <dbReference type="NCBI Taxonomy" id="408172"/>
    <lineage>
        <taxon>unclassified sequences</taxon>
        <taxon>metagenomes</taxon>
        <taxon>ecological metagenomes</taxon>
    </lineage>
</organism>
<feature type="non-terminal residue" evidence="1">
    <location>
        <position position="104"/>
    </location>
</feature>
<proteinExistence type="predicted"/>
<accession>A0A382S0P6</accession>
<name>A0A382S0P6_9ZZZZ</name>
<reference evidence="1" key="1">
    <citation type="submission" date="2018-05" db="EMBL/GenBank/DDBJ databases">
        <authorList>
            <person name="Lanie J.A."/>
            <person name="Ng W.-L."/>
            <person name="Kazmierczak K.M."/>
            <person name="Andrzejewski T.M."/>
            <person name="Davidsen T.M."/>
            <person name="Wayne K.J."/>
            <person name="Tettelin H."/>
            <person name="Glass J.I."/>
            <person name="Rusch D."/>
            <person name="Podicherti R."/>
            <person name="Tsui H.-C.T."/>
            <person name="Winkler M.E."/>
        </authorList>
    </citation>
    <scope>NUCLEOTIDE SEQUENCE</scope>
</reference>